<evidence type="ECO:0000259" key="4">
    <source>
        <dbReference type="Pfam" id="PF25449"/>
    </source>
</evidence>
<evidence type="ECO:0000256" key="3">
    <source>
        <dbReference type="SAM" id="MobiDB-lite"/>
    </source>
</evidence>
<gene>
    <name evidence="5" type="ORF">PIBRA_LOCUS10877</name>
</gene>
<feature type="coiled-coil region" evidence="2">
    <location>
        <begin position="252"/>
        <end position="352"/>
    </location>
</feature>
<dbReference type="Pfam" id="PF13300">
    <property type="entry name" value="DUF4078"/>
    <property type="match status" value="1"/>
</dbReference>
<keyword evidence="1 2" id="KW-0175">Coiled coil</keyword>
<evidence type="ECO:0000313" key="5">
    <source>
        <dbReference type="EMBL" id="CAH4034719.1"/>
    </source>
</evidence>
<accession>A0A9P0TM29</accession>
<feature type="domain" description="CCDC174 alpha/beta GRSR" evidence="4">
    <location>
        <begin position="143"/>
        <end position="172"/>
    </location>
</feature>
<sequence>MNEHSKKTLTFNKSTLFSLKAELLKKQEEVLEKKNLPKHRLENYKPVKVLDKNKHESNNPQTLKSKLKAIDTDELEAQRKSKCALEKKAELYEHLANNAGHSELAGRFLVDFKEKKQQGITMPDVELTEVQLVEKEEKEDGDWIEFTDCLGRTRKCLKSDLDFYKKRDKELMKRMPGFEEDESDMTEKKAEHPFLVQKTKDYLQSLRQKWEEKEKELLAKDQDIHYQDILFDEARMHGVGYYAFSTDETERKKQIEQLMKEREETIKAQKQAEELRKKRDELVAARVAAAKARQRMRLGLPPEDPEDKQNEFRKCLIEFLNEKKTEADNKANEEEKRLKEEREKERQKERAAYIREWDLGKEGVDDKVTKFRVMTQEEYVEKQRAKRINEFAPLEASTSRKSKFSFDTQGSKVNTQINIKESDSTKKKTWADVRQEVRPLTPPPLHEINDLNQKGLYFSSKKSENSVKYKNFVKSGDPIPIQNELSDEEDNVRRHDKRHNEYHSEIAPPPTYDYYGPEPKISKHQKPFESDIRESFAQGTKSLETKSTGIHLPKHYDFTFD</sequence>
<dbReference type="AlphaFoldDB" id="A0A9P0TM29"/>
<protein>
    <recommendedName>
        <fullName evidence="4">CCDC174 alpha/beta GRSR domain-containing protein</fullName>
    </recommendedName>
</protein>
<dbReference type="PANTHER" id="PTHR15885:SF1">
    <property type="entry name" value="COILED-COIL DOMAIN-CONTAINING PROTEIN 174"/>
    <property type="match status" value="1"/>
</dbReference>
<organism evidence="5 6">
    <name type="scientific">Pieris brassicae</name>
    <name type="common">White butterfly</name>
    <name type="synonym">Large white butterfly</name>
    <dbReference type="NCBI Taxonomy" id="7116"/>
    <lineage>
        <taxon>Eukaryota</taxon>
        <taxon>Metazoa</taxon>
        <taxon>Ecdysozoa</taxon>
        <taxon>Arthropoda</taxon>
        <taxon>Hexapoda</taxon>
        <taxon>Insecta</taxon>
        <taxon>Pterygota</taxon>
        <taxon>Neoptera</taxon>
        <taxon>Endopterygota</taxon>
        <taxon>Lepidoptera</taxon>
        <taxon>Glossata</taxon>
        <taxon>Ditrysia</taxon>
        <taxon>Papilionoidea</taxon>
        <taxon>Pieridae</taxon>
        <taxon>Pierinae</taxon>
        <taxon>Pieris</taxon>
    </lineage>
</organism>
<dbReference type="Pfam" id="PF25449">
    <property type="entry name" value="CCDC174_GRSR"/>
    <property type="match status" value="1"/>
</dbReference>
<name>A0A9P0TM29_PIEBR</name>
<evidence type="ECO:0000313" key="6">
    <source>
        <dbReference type="Proteomes" id="UP001152562"/>
    </source>
</evidence>
<proteinExistence type="predicted"/>
<evidence type="ECO:0000256" key="1">
    <source>
        <dbReference type="ARBA" id="ARBA00023054"/>
    </source>
</evidence>
<dbReference type="PANTHER" id="PTHR15885">
    <property type="entry name" value="COILED-COIL DOMAIN-CONTAINING PROTEIN 174"/>
    <property type="match status" value="1"/>
</dbReference>
<comment type="caution">
    <text evidence="5">The sequence shown here is derived from an EMBL/GenBank/DDBJ whole genome shotgun (WGS) entry which is preliminary data.</text>
</comment>
<dbReference type="InterPro" id="IPR025066">
    <property type="entry name" value="CCDC174-like"/>
</dbReference>
<dbReference type="GO" id="GO:0005634">
    <property type="term" value="C:nucleus"/>
    <property type="evidence" value="ECO:0007669"/>
    <property type="project" value="TreeGrafter"/>
</dbReference>
<keyword evidence="6" id="KW-1185">Reference proteome</keyword>
<reference evidence="5" key="1">
    <citation type="submission" date="2022-05" db="EMBL/GenBank/DDBJ databases">
        <authorList>
            <person name="Okamura Y."/>
        </authorList>
    </citation>
    <scope>NUCLEOTIDE SEQUENCE</scope>
</reference>
<dbReference type="EMBL" id="CALOZG010000042">
    <property type="protein sequence ID" value="CAH4034719.1"/>
    <property type="molecule type" value="Genomic_DNA"/>
</dbReference>
<evidence type="ECO:0000256" key="2">
    <source>
        <dbReference type="SAM" id="Coils"/>
    </source>
</evidence>
<dbReference type="InterPro" id="IPR057464">
    <property type="entry name" value="CCDC174_GRSR"/>
</dbReference>
<feature type="region of interest" description="Disordered" evidence="3">
    <location>
        <begin position="503"/>
        <end position="529"/>
    </location>
</feature>
<dbReference type="Proteomes" id="UP001152562">
    <property type="component" value="Unassembled WGS sequence"/>
</dbReference>